<dbReference type="RefSeq" id="WP_188420454.1">
    <property type="nucleotide sequence ID" value="NZ_BMDP01000002.1"/>
</dbReference>
<keyword evidence="2" id="KW-1185">Reference proteome</keyword>
<reference evidence="1" key="1">
    <citation type="journal article" date="2014" name="Int. J. Syst. Evol. Microbiol.">
        <title>Complete genome sequence of Corynebacterium casei LMG S-19264T (=DSM 44701T), isolated from a smear-ripened cheese.</title>
        <authorList>
            <consortium name="US DOE Joint Genome Institute (JGI-PGF)"/>
            <person name="Walter F."/>
            <person name="Albersmeier A."/>
            <person name="Kalinowski J."/>
            <person name="Ruckert C."/>
        </authorList>
    </citation>
    <scope>NUCLEOTIDE SEQUENCE</scope>
    <source>
        <strain evidence="1">CCM 7664</strain>
    </source>
</reference>
<name>A0A8J3AWT4_9BURK</name>
<evidence type="ECO:0000313" key="2">
    <source>
        <dbReference type="Proteomes" id="UP000627205"/>
    </source>
</evidence>
<dbReference type="EMBL" id="BMDP01000002">
    <property type="protein sequence ID" value="GGI54397.1"/>
    <property type="molecule type" value="Genomic_DNA"/>
</dbReference>
<sequence>MNTSWGNDEDAEIDDELIHDLEFLVPDRQRNRGDIGTRDFYDRQDRMAREITDRPR</sequence>
<protein>
    <submittedName>
        <fullName evidence="1">Uncharacterized protein</fullName>
    </submittedName>
</protein>
<organism evidence="1 2">
    <name type="scientific">Oxalicibacterium solurbis</name>
    <dbReference type="NCBI Taxonomy" id="69280"/>
    <lineage>
        <taxon>Bacteria</taxon>
        <taxon>Pseudomonadati</taxon>
        <taxon>Pseudomonadota</taxon>
        <taxon>Betaproteobacteria</taxon>
        <taxon>Burkholderiales</taxon>
        <taxon>Oxalobacteraceae</taxon>
        <taxon>Oxalicibacterium</taxon>
    </lineage>
</organism>
<gene>
    <name evidence="1" type="ORF">GCM10011430_15710</name>
</gene>
<proteinExistence type="predicted"/>
<evidence type="ECO:0000313" key="1">
    <source>
        <dbReference type="EMBL" id="GGI54397.1"/>
    </source>
</evidence>
<accession>A0A8J3AWT4</accession>
<dbReference type="Proteomes" id="UP000627205">
    <property type="component" value="Unassembled WGS sequence"/>
</dbReference>
<dbReference type="AlphaFoldDB" id="A0A8J3AWT4"/>
<reference evidence="1" key="2">
    <citation type="submission" date="2020-09" db="EMBL/GenBank/DDBJ databases">
        <authorList>
            <person name="Sun Q."/>
            <person name="Sedlacek I."/>
        </authorList>
    </citation>
    <scope>NUCLEOTIDE SEQUENCE</scope>
    <source>
        <strain evidence="1">CCM 7664</strain>
    </source>
</reference>
<comment type="caution">
    <text evidence="1">The sequence shown here is derived from an EMBL/GenBank/DDBJ whole genome shotgun (WGS) entry which is preliminary data.</text>
</comment>